<dbReference type="Gene3D" id="3.30.1360.60">
    <property type="entry name" value="Glucose permease domain IIB"/>
    <property type="match status" value="1"/>
</dbReference>
<feature type="transmembrane region" description="Helical" evidence="12">
    <location>
        <begin position="147"/>
        <end position="168"/>
    </location>
</feature>
<feature type="transmembrane region" description="Helical" evidence="12">
    <location>
        <begin position="175"/>
        <end position="195"/>
    </location>
</feature>
<dbReference type="RefSeq" id="WP_188733265.1">
    <property type="nucleotide sequence ID" value="NZ_BMLW01000002.1"/>
</dbReference>
<dbReference type="Pfam" id="PF02378">
    <property type="entry name" value="PTS_EIIC"/>
    <property type="match status" value="1"/>
</dbReference>
<evidence type="ECO:0000256" key="1">
    <source>
        <dbReference type="ARBA" id="ARBA00004651"/>
    </source>
</evidence>
<dbReference type="SUPFAM" id="SSF55604">
    <property type="entry name" value="Glucose permease domain IIB"/>
    <property type="match status" value="1"/>
</dbReference>
<evidence type="ECO:0000256" key="10">
    <source>
        <dbReference type="ARBA" id="ARBA00023136"/>
    </source>
</evidence>
<feature type="transmembrane region" description="Helical" evidence="12">
    <location>
        <begin position="246"/>
        <end position="269"/>
    </location>
</feature>
<evidence type="ECO:0000256" key="3">
    <source>
        <dbReference type="ARBA" id="ARBA00022475"/>
    </source>
</evidence>
<dbReference type="InterPro" id="IPR011297">
    <property type="entry name" value="PTS_IIABC_b_glu"/>
</dbReference>
<dbReference type="Proteomes" id="UP000641206">
    <property type="component" value="Unassembled WGS sequence"/>
</dbReference>
<dbReference type="InterPro" id="IPR036878">
    <property type="entry name" value="Glu_permease_IIB"/>
</dbReference>
<comment type="subcellular location">
    <subcellularLocation>
        <location evidence="1">Cell membrane</location>
        <topology evidence="1">Multi-pass membrane protein</topology>
    </subcellularLocation>
</comment>
<evidence type="ECO:0000259" key="15">
    <source>
        <dbReference type="PROSITE" id="PS51103"/>
    </source>
</evidence>
<dbReference type="PROSITE" id="PS51093">
    <property type="entry name" value="PTS_EIIA_TYPE_1"/>
    <property type="match status" value="1"/>
</dbReference>
<keyword evidence="7 12" id="KW-0812">Transmembrane</keyword>
<evidence type="ECO:0000259" key="13">
    <source>
        <dbReference type="PROSITE" id="PS51093"/>
    </source>
</evidence>
<keyword evidence="5" id="KW-0808">Transferase</keyword>
<comment type="caution">
    <text evidence="16">The sequence shown here is derived from an EMBL/GenBank/DDBJ whole genome shotgun (WGS) entry which is preliminary data.</text>
</comment>
<dbReference type="NCBIfam" id="TIGR00830">
    <property type="entry name" value="PTBA"/>
    <property type="match status" value="1"/>
</dbReference>
<dbReference type="InterPro" id="IPR013013">
    <property type="entry name" value="PTS_EIIC_1"/>
</dbReference>
<keyword evidence="9 12" id="KW-1133">Transmembrane helix</keyword>
<feature type="transmembrane region" description="Helical" evidence="12">
    <location>
        <begin position="323"/>
        <end position="344"/>
    </location>
</feature>
<feature type="transmembrane region" description="Helical" evidence="12">
    <location>
        <begin position="106"/>
        <end position="135"/>
    </location>
</feature>
<evidence type="ECO:0000256" key="12">
    <source>
        <dbReference type="SAM" id="Phobius"/>
    </source>
</evidence>
<dbReference type="SUPFAM" id="SSF51261">
    <property type="entry name" value="Duplicated hybrid motif"/>
    <property type="match status" value="1"/>
</dbReference>
<dbReference type="PROSITE" id="PS51098">
    <property type="entry name" value="PTS_EIIB_TYPE_1"/>
    <property type="match status" value="1"/>
</dbReference>
<evidence type="ECO:0000256" key="7">
    <source>
        <dbReference type="ARBA" id="ARBA00022692"/>
    </source>
</evidence>
<dbReference type="PANTHER" id="PTHR30175">
    <property type="entry name" value="PHOSPHOTRANSFERASE SYSTEM TRANSPORT PROTEIN"/>
    <property type="match status" value="1"/>
</dbReference>
<dbReference type="InterPro" id="IPR003352">
    <property type="entry name" value="PTS_EIIC"/>
</dbReference>
<dbReference type="InterPro" id="IPR001996">
    <property type="entry name" value="PTS_IIB_1"/>
</dbReference>
<sequence>MKFKKMADEIIKEIGGEENIKFVSHCVTRLRFVLKDESKADDASVENIQGVKGVMKQGGQYQVIIGGDVSTVFQALPDSIRNISGGEEEPDNSSKQKGLKGYLSSIFDYVSGSLVAALPAIIASGMVKLVAVILVLAGLENTATHEVLNIIGDTGFYFLPVIIAYTAARKLNTDVVLAIVVSGILIHPLLIEAMAGDGLAFLGIPIYSASYANAVVPPLFAVWVLKLVLKFVEKITPGWTKAIFKPLLAVIITIPIVLIVFAPLGAIIGEGLSSLAVITSEYVPWLTKAILSAFMPLIIMTGMHHALNPIAFSSHAAFGFDSFLMPMMLANNFAMGAACFAVGIKSKSKNLKSIAWTSGISASIAGITEPGLFGVLIRLKRPLVAGMIGSGVAGIFVGILNVKSFAFAGPGVVSMIQFISPEGAANLINAIIVAVIASIVAFVMVFVLGFKDLTNNTKATTNSNSPTQTDEVLSPLGGKVISLEEVKDATFARKLLGDGLAVIPSDGKVYSPVNGKVQVMFKTGHAIGLLSEKGDEILIHVGLDTVKLEGEGFSPIVSDGDQVKVGDLLLEFDIPYIQSQGYDMTTPIVVTNQTETSKRISSLLKTNEEVEKLQPIIKIES</sequence>
<dbReference type="NCBIfam" id="TIGR01995">
    <property type="entry name" value="PTS-II-ABC-beta"/>
    <property type="match status" value="1"/>
</dbReference>
<dbReference type="PROSITE" id="PS01035">
    <property type="entry name" value="PTS_EIIB_TYPE_1_CYS"/>
    <property type="match status" value="1"/>
</dbReference>
<feature type="domain" description="PTS EIIA type-1" evidence="13">
    <location>
        <begin position="488"/>
        <end position="592"/>
    </location>
</feature>
<reference evidence="17" key="1">
    <citation type="journal article" date="2019" name="Int. J. Syst. Evol. Microbiol.">
        <title>The Global Catalogue of Microorganisms (GCM) 10K type strain sequencing project: providing services to taxonomists for standard genome sequencing and annotation.</title>
        <authorList>
            <consortium name="The Broad Institute Genomics Platform"/>
            <consortium name="The Broad Institute Genome Sequencing Center for Infectious Disease"/>
            <person name="Wu L."/>
            <person name="Ma J."/>
        </authorList>
    </citation>
    <scope>NUCLEOTIDE SEQUENCE [LARGE SCALE GENOMIC DNA]</scope>
    <source>
        <strain evidence="17">CGMCC 1.7693</strain>
    </source>
</reference>
<keyword evidence="2" id="KW-0813">Transport</keyword>
<dbReference type="InterPro" id="IPR001127">
    <property type="entry name" value="PTS_EIIA_1_perm"/>
</dbReference>
<keyword evidence="4" id="KW-0762">Sugar transport</keyword>
<feature type="active site" description="Phosphocysteine intermediate; for EIIB activity" evidence="11">
    <location>
        <position position="26"/>
    </location>
</feature>
<organism evidence="16 17">
    <name type="scientific">Oceanobacillus neutriphilus</name>
    <dbReference type="NCBI Taxonomy" id="531815"/>
    <lineage>
        <taxon>Bacteria</taxon>
        <taxon>Bacillati</taxon>
        <taxon>Bacillota</taxon>
        <taxon>Bacilli</taxon>
        <taxon>Bacillales</taxon>
        <taxon>Bacillaceae</taxon>
        <taxon>Oceanobacillus</taxon>
    </lineage>
</organism>
<feature type="transmembrane region" description="Helical" evidence="12">
    <location>
        <begin position="384"/>
        <end position="407"/>
    </location>
</feature>
<dbReference type="Pfam" id="PF00367">
    <property type="entry name" value="PTS_EIIB"/>
    <property type="match status" value="1"/>
</dbReference>
<feature type="domain" description="PTS EIIB type-1" evidence="14">
    <location>
        <begin position="4"/>
        <end position="86"/>
    </location>
</feature>
<dbReference type="PROSITE" id="PS00371">
    <property type="entry name" value="PTS_EIIA_TYPE_1_HIS"/>
    <property type="match status" value="1"/>
</dbReference>
<protein>
    <submittedName>
        <fullName evidence="16">PTS beta-glucoside transporter subunit EIIBCA</fullName>
    </submittedName>
</protein>
<gene>
    <name evidence="16" type="ORF">GCM10011346_08470</name>
</gene>
<evidence type="ECO:0000256" key="6">
    <source>
        <dbReference type="ARBA" id="ARBA00022683"/>
    </source>
</evidence>
<evidence type="ECO:0000256" key="9">
    <source>
        <dbReference type="ARBA" id="ARBA00022989"/>
    </source>
</evidence>
<evidence type="ECO:0000259" key="14">
    <source>
        <dbReference type="PROSITE" id="PS51098"/>
    </source>
</evidence>
<evidence type="ECO:0000256" key="5">
    <source>
        <dbReference type="ARBA" id="ARBA00022679"/>
    </source>
</evidence>
<name>A0ABQ2NR00_9BACI</name>
<evidence type="ECO:0000256" key="11">
    <source>
        <dbReference type="PROSITE-ProRule" id="PRU00421"/>
    </source>
</evidence>
<feature type="transmembrane region" description="Helical" evidence="12">
    <location>
        <begin position="427"/>
        <end position="450"/>
    </location>
</feature>
<dbReference type="CDD" id="cd00212">
    <property type="entry name" value="PTS_IIB_glc"/>
    <property type="match status" value="1"/>
</dbReference>
<feature type="domain" description="PTS EIIC type-1" evidence="15">
    <location>
        <begin position="108"/>
        <end position="464"/>
    </location>
</feature>
<evidence type="ECO:0000256" key="2">
    <source>
        <dbReference type="ARBA" id="ARBA00022448"/>
    </source>
</evidence>
<keyword evidence="17" id="KW-1185">Reference proteome</keyword>
<dbReference type="Pfam" id="PF00358">
    <property type="entry name" value="PTS_EIIA_1"/>
    <property type="match status" value="1"/>
</dbReference>
<dbReference type="PANTHER" id="PTHR30175:SF1">
    <property type="entry name" value="PTS SYSTEM ARBUTIN-, CELLOBIOSE-, AND SALICIN-SPECIFIC EIIBC COMPONENT-RELATED"/>
    <property type="match status" value="1"/>
</dbReference>
<evidence type="ECO:0000313" key="17">
    <source>
        <dbReference type="Proteomes" id="UP000641206"/>
    </source>
</evidence>
<dbReference type="InterPro" id="IPR011055">
    <property type="entry name" value="Dup_hybrid_motif"/>
</dbReference>
<dbReference type="PROSITE" id="PS51103">
    <property type="entry name" value="PTS_EIIC_TYPE_1"/>
    <property type="match status" value="1"/>
</dbReference>
<feature type="transmembrane region" description="Helical" evidence="12">
    <location>
        <begin position="289"/>
        <end position="311"/>
    </location>
</feature>
<keyword evidence="10 12" id="KW-0472">Membrane</keyword>
<dbReference type="InterPro" id="IPR050558">
    <property type="entry name" value="PTS_Sugar-Specific_Components"/>
</dbReference>
<feature type="transmembrane region" description="Helical" evidence="12">
    <location>
        <begin position="356"/>
        <end position="377"/>
    </location>
</feature>
<evidence type="ECO:0000256" key="8">
    <source>
        <dbReference type="ARBA" id="ARBA00022777"/>
    </source>
</evidence>
<dbReference type="EMBL" id="BMLW01000002">
    <property type="protein sequence ID" value="GGP08436.1"/>
    <property type="molecule type" value="Genomic_DNA"/>
</dbReference>
<evidence type="ECO:0000256" key="4">
    <source>
        <dbReference type="ARBA" id="ARBA00022597"/>
    </source>
</evidence>
<keyword evidence="3" id="KW-1003">Cell membrane</keyword>
<keyword evidence="8" id="KW-0418">Kinase</keyword>
<dbReference type="Gene3D" id="2.70.70.10">
    <property type="entry name" value="Glucose Permease (Domain IIA)"/>
    <property type="match status" value="1"/>
</dbReference>
<keyword evidence="6" id="KW-0598">Phosphotransferase system</keyword>
<dbReference type="InterPro" id="IPR018113">
    <property type="entry name" value="PTrfase_EIIB_Cys"/>
</dbReference>
<evidence type="ECO:0000313" key="16">
    <source>
        <dbReference type="EMBL" id="GGP08436.1"/>
    </source>
</evidence>
<proteinExistence type="predicted"/>
<accession>A0ABQ2NR00</accession>
<feature type="transmembrane region" description="Helical" evidence="12">
    <location>
        <begin position="201"/>
        <end position="225"/>
    </location>
</feature>